<keyword evidence="5" id="KW-1185">Reference proteome</keyword>
<feature type="region of interest" description="Disordered" evidence="2">
    <location>
        <begin position="410"/>
        <end position="456"/>
    </location>
</feature>
<dbReference type="PANTHER" id="PTHR43201">
    <property type="entry name" value="ACYL-COA SYNTHETASE"/>
    <property type="match status" value="1"/>
</dbReference>
<comment type="caution">
    <text evidence="4">The sequence shown here is derived from an EMBL/GenBank/DDBJ whole genome shotgun (WGS) entry which is preliminary data.</text>
</comment>
<dbReference type="Gene3D" id="3.40.50.12780">
    <property type="entry name" value="N-terminal domain of ligase-like"/>
    <property type="match status" value="1"/>
</dbReference>
<dbReference type="GO" id="GO:0006631">
    <property type="term" value="P:fatty acid metabolic process"/>
    <property type="evidence" value="ECO:0007669"/>
    <property type="project" value="TreeGrafter"/>
</dbReference>
<gene>
    <name evidence="4" type="ORF">C484_16119</name>
</gene>
<dbReference type="InterPro" id="IPR000873">
    <property type="entry name" value="AMP-dep_synth/lig_dom"/>
</dbReference>
<dbReference type="RefSeq" id="WP_006826881.1">
    <property type="nucleotide sequence ID" value="NZ_AOIL01000052.1"/>
</dbReference>
<proteinExistence type="inferred from homology"/>
<name>L9ZN54_9EURY</name>
<evidence type="ECO:0000259" key="3">
    <source>
        <dbReference type="Pfam" id="PF00501"/>
    </source>
</evidence>
<feature type="compositionally biased region" description="Basic and acidic residues" evidence="2">
    <location>
        <begin position="421"/>
        <end position="436"/>
    </location>
</feature>
<protein>
    <submittedName>
        <fullName evidence="4">AMP-dependent synthetase and ligase</fullName>
    </submittedName>
</protein>
<evidence type="ECO:0000313" key="5">
    <source>
        <dbReference type="Proteomes" id="UP000011648"/>
    </source>
</evidence>
<dbReference type="SUPFAM" id="SSF56801">
    <property type="entry name" value="Acetyl-CoA synthetase-like"/>
    <property type="match status" value="1"/>
</dbReference>
<dbReference type="Proteomes" id="UP000011648">
    <property type="component" value="Unassembled WGS sequence"/>
</dbReference>
<organism evidence="4 5">
    <name type="scientific">Natrialba taiwanensis DSM 12281</name>
    <dbReference type="NCBI Taxonomy" id="1230458"/>
    <lineage>
        <taxon>Archaea</taxon>
        <taxon>Methanobacteriati</taxon>
        <taxon>Methanobacteriota</taxon>
        <taxon>Stenosarchaea group</taxon>
        <taxon>Halobacteria</taxon>
        <taxon>Halobacteriales</taxon>
        <taxon>Natrialbaceae</taxon>
        <taxon>Natrialba</taxon>
    </lineage>
</organism>
<evidence type="ECO:0000256" key="2">
    <source>
        <dbReference type="SAM" id="MobiDB-lite"/>
    </source>
</evidence>
<feature type="region of interest" description="Disordered" evidence="2">
    <location>
        <begin position="300"/>
        <end position="329"/>
    </location>
</feature>
<dbReference type="PATRIC" id="fig|1230458.4.peg.3266"/>
<keyword evidence="4" id="KW-0436">Ligase</keyword>
<dbReference type="GO" id="GO:0031956">
    <property type="term" value="F:medium-chain fatty acid-CoA ligase activity"/>
    <property type="evidence" value="ECO:0007669"/>
    <property type="project" value="TreeGrafter"/>
</dbReference>
<accession>L9ZN54</accession>
<dbReference type="AlphaFoldDB" id="L9ZN54"/>
<dbReference type="PANTHER" id="PTHR43201:SF8">
    <property type="entry name" value="ACYL-COA SYNTHETASE FAMILY MEMBER 3"/>
    <property type="match status" value="1"/>
</dbReference>
<dbReference type="Pfam" id="PF00501">
    <property type="entry name" value="AMP-binding"/>
    <property type="match status" value="1"/>
</dbReference>
<comment type="similarity">
    <text evidence="1">Belongs to the ATP-dependent AMP-binding enzyme family.</text>
</comment>
<evidence type="ECO:0000256" key="1">
    <source>
        <dbReference type="ARBA" id="ARBA00006432"/>
    </source>
</evidence>
<reference evidence="4 5" key="1">
    <citation type="journal article" date="2014" name="PLoS Genet.">
        <title>Phylogenetically driven sequencing of extremely halophilic archaea reveals strategies for static and dynamic osmo-response.</title>
        <authorList>
            <person name="Becker E.A."/>
            <person name="Seitzer P.M."/>
            <person name="Tritt A."/>
            <person name="Larsen D."/>
            <person name="Krusor M."/>
            <person name="Yao A.I."/>
            <person name="Wu D."/>
            <person name="Madern D."/>
            <person name="Eisen J.A."/>
            <person name="Darling A.E."/>
            <person name="Facciotti M.T."/>
        </authorList>
    </citation>
    <scope>NUCLEOTIDE SEQUENCE [LARGE SCALE GENOMIC DNA]</scope>
    <source>
        <strain evidence="4 5">DSM 12281</strain>
    </source>
</reference>
<sequence>MLVLANDPSRITAASVVPALVTLSLSRRAERFPDRTAVVDISEERLYAPAETISEERLTYGDLSTLADWAGARLSGLDIGPGDTVCLVSRNRVLSLALLFACRRLGATLAPISHLLTPVTVERPFDAIDPELVVAEPAQRDLVRSIPFDQSVTLEELTTVSPEADWRDESDASNPLLCLHGDGGQPVAAFSARTLEWNCITALVTWGITQDDVAPLVAPLSTPDGLLRLALPLLYAGGQLLLDRAFDPGDALTAIAAENATLLAGRTPALRDLAAEPAFDDAIGSIERVIADATVEDDVLEPYREVSGTAPGTENGNGNGNGNKSERRNTNASGIAVSRAYGRLECPTVLAQSVERNRETPDGERADAQSVPGAVGRPVLDCRVRLVDDGDTELVGAGTGRLQVTGPIVADERAPPVGSESKADTRAETEREHETAESDATDADPSAAGQFVDGWFDTGQLFARDEDGRYARR</sequence>
<dbReference type="InterPro" id="IPR042099">
    <property type="entry name" value="ANL_N_sf"/>
</dbReference>
<evidence type="ECO:0000313" key="4">
    <source>
        <dbReference type="EMBL" id="ELY87955.1"/>
    </source>
</evidence>
<feature type="domain" description="AMP-dependent synthetase/ligase" evidence="3">
    <location>
        <begin position="26"/>
        <end position="410"/>
    </location>
</feature>
<dbReference type="STRING" id="1230458.C484_16119"/>
<dbReference type="EMBL" id="AOIL01000052">
    <property type="protein sequence ID" value="ELY87955.1"/>
    <property type="molecule type" value="Genomic_DNA"/>
</dbReference>